<evidence type="ECO:0000313" key="2">
    <source>
        <dbReference type="Proteomes" id="UP000019384"/>
    </source>
</evidence>
<protein>
    <submittedName>
        <fullName evidence="1">Uncharacterized protein</fullName>
    </submittedName>
</protein>
<dbReference type="HOGENOM" id="CLU_1731742_0_0_1"/>
<dbReference type="GeneID" id="34520694"/>
<dbReference type="EMBL" id="HG793128">
    <property type="protein sequence ID" value="CDK27311.1"/>
    <property type="molecule type" value="Genomic_DNA"/>
</dbReference>
<keyword evidence="2" id="KW-1185">Reference proteome</keyword>
<sequence length="151" mass="17100">MPGPDGWGYPAQTVSSSLEYFVANQNQVFTAYTGYCYHHRQRIILQNGWSSQSLDPRRKRYNIHIPSFGNTNLESFQWVKPPSGGWNHTPKNWKRNTAFVLAGYALSIVALYRIGEAGTFNPKEKYGADTVKRWNEAATKGNAARKAAEEK</sequence>
<reference evidence="1" key="2">
    <citation type="submission" date="2014-02" db="EMBL/GenBank/DDBJ databases">
        <title>Complete DNA sequence of /Kuraishia capsulata/ illustrates novel genomic features among budding yeasts (/Saccharomycotina/).</title>
        <authorList>
            <person name="Morales L."/>
            <person name="Noel B."/>
            <person name="Porcel B."/>
            <person name="Marcet-Houben M."/>
            <person name="Hullo M-F."/>
            <person name="Sacerdot C."/>
            <person name="Tekaia F."/>
            <person name="Leh-Louis V."/>
            <person name="Despons L."/>
            <person name="Khanna V."/>
            <person name="Aury J-M."/>
            <person name="Barbe V."/>
            <person name="Couloux A."/>
            <person name="Labadie K."/>
            <person name="Pelletier E."/>
            <person name="Souciet J-L."/>
            <person name="Boekhout T."/>
            <person name="Gabaldon T."/>
            <person name="Wincker P."/>
            <person name="Dujon B."/>
        </authorList>
    </citation>
    <scope>NUCLEOTIDE SEQUENCE</scope>
    <source>
        <strain evidence="1">CBS 1993</strain>
    </source>
</reference>
<organism evidence="1 2">
    <name type="scientific">Kuraishia capsulata CBS 1993</name>
    <dbReference type="NCBI Taxonomy" id="1382522"/>
    <lineage>
        <taxon>Eukaryota</taxon>
        <taxon>Fungi</taxon>
        <taxon>Dikarya</taxon>
        <taxon>Ascomycota</taxon>
        <taxon>Saccharomycotina</taxon>
        <taxon>Pichiomycetes</taxon>
        <taxon>Pichiales</taxon>
        <taxon>Pichiaceae</taxon>
        <taxon>Kuraishia</taxon>
    </lineage>
</organism>
<dbReference type="Proteomes" id="UP000019384">
    <property type="component" value="Unassembled WGS sequence"/>
</dbReference>
<dbReference type="RefSeq" id="XP_022459306.1">
    <property type="nucleotide sequence ID" value="XM_022601689.1"/>
</dbReference>
<dbReference type="OrthoDB" id="3984062at2759"/>
<proteinExistence type="predicted"/>
<dbReference type="AlphaFoldDB" id="W6MLF4"/>
<reference evidence="1" key="1">
    <citation type="submission" date="2013-12" db="EMBL/GenBank/DDBJ databases">
        <authorList>
            <person name="Genoscope - CEA"/>
        </authorList>
    </citation>
    <scope>NUCLEOTIDE SEQUENCE</scope>
    <source>
        <strain evidence="1">CBS 1993</strain>
    </source>
</reference>
<gene>
    <name evidence="1" type="ORF">KUCA_T00003289001</name>
</gene>
<name>W6MLF4_9ASCO</name>
<accession>W6MLF4</accession>
<evidence type="ECO:0000313" key="1">
    <source>
        <dbReference type="EMBL" id="CDK27311.1"/>
    </source>
</evidence>